<dbReference type="GO" id="GO:0005634">
    <property type="term" value="C:nucleus"/>
    <property type="evidence" value="ECO:0000318"/>
    <property type="project" value="GO_Central"/>
</dbReference>
<dbReference type="FunFam" id="2.60.40.790:FF:000049">
    <property type="entry name" value="Increased DNA methylation 3"/>
    <property type="match status" value="1"/>
</dbReference>
<dbReference type="InterPro" id="IPR002068">
    <property type="entry name" value="A-crystallin/Hsp20_dom"/>
</dbReference>
<sequence>MNANEDSCFLLHFIMGTYFGPDLKGESIKKSALQRIAEDLPPYTLEQLADSHINTSEIEQIYYYLVRKADRSLAVKLAVLKQFIQGNHPSQGADFLTLFPSHLHPQKESLNHSRIVSNVVFIRNPAIFYIKREDIERFKRLTGLEDLFIENSVVRLPNGVFLEEEDLGNDDDDSEEVPILNYYRGIRGCQRKRKLDEILKSENLKQPKSLQVALPPSAKQLNSRVRDGPGIVILPSQPSREELRRIVEIARNAYAVTGSAAKGEVGSVIGLMDISESEDSYLFRVALPGVKRENRAFQCEVESDGRVVIKGETVTGEKKIYRFTQTFVMQTQNMCPPGPFSISFQLPGPVDPQKFSGSFGQDAILEGIVMKKIPPTRLIKFGTEP</sequence>
<dbReference type="SUPFAM" id="SSF49764">
    <property type="entry name" value="HSP20-like chaperones"/>
    <property type="match status" value="1"/>
</dbReference>
<gene>
    <name evidence="4" type="primary">LOC110780035</name>
</gene>
<proteinExistence type="inferred from homology"/>
<feature type="domain" description="SHSP" evidence="2">
    <location>
        <begin position="260"/>
        <end position="384"/>
    </location>
</feature>
<dbReference type="OrthoDB" id="1927234at2759"/>
<dbReference type="Proteomes" id="UP000813463">
    <property type="component" value="Chromosome 4"/>
</dbReference>
<name>A0A9R0I0K7_SPIOL</name>
<evidence type="ECO:0000259" key="2">
    <source>
        <dbReference type="PROSITE" id="PS01031"/>
    </source>
</evidence>
<dbReference type="PANTHER" id="PTHR34661:SF3">
    <property type="entry name" value="INCREASED DNA METHYLATION 2"/>
    <property type="match status" value="1"/>
</dbReference>
<dbReference type="GeneID" id="110780035"/>
<dbReference type="Gene3D" id="2.60.40.790">
    <property type="match status" value="1"/>
</dbReference>
<dbReference type="PROSITE" id="PS01031">
    <property type="entry name" value="SHSP"/>
    <property type="match status" value="1"/>
</dbReference>
<dbReference type="RefSeq" id="XP_021840155.1">
    <property type="nucleotide sequence ID" value="XM_021984463.2"/>
</dbReference>
<dbReference type="InterPro" id="IPR039321">
    <property type="entry name" value="IDM2/3-like"/>
</dbReference>
<protein>
    <submittedName>
        <fullName evidence="4">Increased DNA methylation 2</fullName>
    </submittedName>
</protein>
<evidence type="ECO:0000313" key="3">
    <source>
        <dbReference type="Proteomes" id="UP000813463"/>
    </source>
</evidence>
<evidence type="ECO:0000256" key="1">
    <source>
        <dbReference type="PROSITE-ProRule" id="PRU00285"/>
    </source>
</evidence>
<keyword evidence="3" id="KW-1185">Reference proteome</keyword>
<dbReference type="PANTHER" id="PTHR34661">
    <property type="entry name" value="INCREASED DNA METHYLATION 3"/>
    <property type="match status" value="1"/>
</dbReference>
<evidence type="ECO:0000313" key="4">
    <source>
        <dbReference type="RefSeq" id="XP_021840155.1"/>
    </source>
</evidence>
<reference evidence="3" key="1">
    <citation type="journal article" date="2021" name="Nat. Commun.">
        <title>Genomic analyses provide insights into spinach domestication and the genetic basis of agronomic traits.</title>
        <authorList>
            <person name="Cai X."/>
            <person name="Sun X."/>
            <person name="Xu C."/>
            <person name="Sun H."/>
            <person name="Wang X."/>
            <person name="Ge C."/>
            <person name="Zhang Z."/>
            <person name="Wang Q."/>
            <person name="Fei Z."/>
            <person name="Jiao C."/>
            <person name="Wang Q."/>
        </authorList>
    </citation>
    <scope>NUCLEOTIDE SEQUENCE [LARGE SCALE GENOMIC DNA]</scope>
    <source>
        <strain evidence="3">cv. Varoflay</strain>
    </source>
</reference>
<comment type="similarity">
    <text evidence="1">Belongs to the small heat shock protein (HSP20) family.</text>
</comment>
<dbReference type="CDD" id="cd06464">
    <property type="entry name" value="ACD_sHsps-like"/>
    <property type="match status" value="1"/>
</dbReference>
<dbReference type="KEGG" id="soe:110780035"/>
<dbReference type="AlphaFoldDB" id="A0A9R0I0K7"/>
<reference evidence="4" key="2">
    <citation type="submission" date="2025-08" db="UniProtKB">
        <authorList>
            <consortium name="RefSeq"/>
        </authorList>
    </citation>
    <scope>IDENTIFICATION</scope>
    <source>
        <tissue evidence="4">Leaf</tissue>
    </source>
</reference>
<organism evidence="3 4">
    <name type="scientific">Spinacia oleracea</name>
    <name type="common">Spinach</name>
    <dbReference type="NCBI Taxonomy" id="3562"/>
    <lineage>
        <taxon>Eukaryota</taxon>
        <taxon>Viridiplantae</taxon>
        <taxon>Streptophyta</taxon>
        <taxon>Embryophyta</taxon>
        <taxon>Tracheophyta</taxon>
        <taxon>Spermatophyta</taxon>
        <taxon>Magnoliopsida</taxon>
        <taxon>eudicotyledons</taxon>
        <taxon>Gunneridae</taxon>
        <taxon>Pentapetalae</taxon>
        <taxon>Caryophyllales</taxon>
        <taxon>Chenopodiaceae</taxon>
        <taxon>Chenopodioideae</taxon>
        <taxon>Anserineae</taxon>
        <taxon>Spinacia</taxon>
    </lineage>
</organism>
<accession>A0A9R0I0K7</accession>
<dbReference type="InterPro" id="IPR008978">
    <property type="entry name" value="HSP20-like_chaperone"/>
</dbReference>